<reference evidence="1" key="1">
    <citation type="submission" date="2018-01" db="EMBL/GenBank/DDBJ databases">
        <title>An insight into the sialome of Amazonian anophelines.</title>
        <authorList>
            <person name="Ribeiro J.M."/>
            <person name="Scarpassa V."/>
            <person name="Calvo E."/>
        </authorList>
    </citation>
    <scope>NUCLEOTIDE SEQUENCE</scope>
    <source>
        <tissue evidence="1">Salivary glands</tissue>
    </source>
</reference>
<sequence length="142" mass="16134">MWRDFLARATGSATCLSFGCSQPSSSSSSSCVWLRGVVRWKKGGRPCTPSGRTVFHAIKYETTGDDACFARLRFDVHALRRKEAPRIVATQGLWGQRDRVIPSFDPGSYDFFFLFCFLRSTRCQPRCQQNVDGETVFIEVQY</sequence>
<dbReference type="EMBL" id="GGFK01014343">
    <property type="protein sequence ID" value="MBW47664.1"/>
    <property type="molecule type" value="Transcribed_RNA"/>
</dbReference>
<dbReference type="PROSITE" id="PS51257">
    <property type="entry name" value="PROKAR_LIPOPROTEIN"/>
    <property type="match status" value="1"/>
</dbReference>
<protein>
    <submittedName>
        <fullName evidence="1">Putative secreted protein</fullName>
    </submittedName>
</protein>
<proteinExistence type="predicted"/>
<organism evidence="1">
    <name type="scientific">Anopheles triannulatus</name>
    <dbReference type="NCBI Taxonomy" id="58253"/>
    <lineage>
        <taxon>Eukaryota</taxon>
        <taxon>Metazoa</taxon>
        <taxon>Ecdysozoa</taxon>
        <taxon>Arthropoda</taxon>
        <taxon>Hexapoda</taxon>
        <taxon>Insecta</taxon>
        <taxon>Pterygota</taxon>
        <taxon>Neoptera</taxon>
        <taxon>Endopterygota</taxon>
        <taxon>Diptera</taxon>
        <taxon>Nematocera</taxon>
        <taxon>Culicoidea</taxon>
        <taxon>Culicidae</taxon>
        <taxon>Anophelinae</taxon>
        <taxon>Anopheles</taxon>
    </lineage>
</organism>
<name>A0A2M4B3Q1_9DIPT</name>
<evidence type="ECO:0000313" key="1">
    <source>
        <dbReference type="EMBL" id="MBW47664.1"/>
    </source>
</evidence>
<accession>A0A2M4B3Q1</accession>
<dbReference type="AlphaFoldDB" id="A0A2M4B3Q1"/>